<protein>
    <submittedName>
        <fullName evidence="1">Uncharacterized protein</fullName>
    </submittedName>
</protein>
<accession>A0A6J5H7M2</accession>
<dbReference type="InterPro" id="IPR011051">
    <property type="entry name" value="RmlC_Cupin_sf"/>
</dbReference>
<dbReference type="InterPro" id="IPR014710">
    <property type="entry name" value="RmlC-like_jellyroll"/>
</dbReference>
<dbReference type="Proteomes" id="UP000494119">
    <property type="component" value="Unassembled WGS sequence"/>
</dbReference>
<keyword evidence="2" id="KW-1185">Reference proteome</keyword>
<dbReference type="AlphaFoldDB" id="A0A6J5H7M2"/>
<proteinExistence type="predicted"/>
<gene>
    <name evidence="1" type="ORF">LMG28688_07242</name>
</gene>
<sequence>MFFMRSRCLFAQVEARSGLRQYVNGGVLMKRLLISFLLCLALAPWLPSAAVAQTALRIAAQAEKKVPELPPGQLFWRIESFTDRGQAQAAAGNWSLVAESGGKVWLFTLGPAGGSSAGGTKVAEVGPIPRFTAPQYLLRINEASGAPGSTTPVHTHPGSETFFVLTGAQTVRTSDGVMVVNAGQVEPGHGAGVPMQVSASGSTDLHALVMFVLDASKPFSSPAKFP</sequence>
<dbReference type="EMBL" id="CADIKL010000089">
    <property type="protein sequence ID" value="CAB3810387.1"/>
    <property type="molecule type" value="Genomic_DNA"/>
</dbReference>
<reference evidence="1 2" key="1">
    <citation type="submission" date="2020-04" db="EMBL/GenBank/DDBJ databases">
        <authorList>
            <person name="De Canck E."/>
        </authorList>
    </citation>
    <scope>NUCLEOTIDE SEQUENCE [LARGE SCALE GENOMIC DNA]</scope>
    <source>
        <strain evidence="1 2">LMG 28688</strain>
    </source>
</reference>
<dbReference type="Gene3D" id="2.60.120.10">
    <property type="entry name" value="Jelly Rolls"/>
    <property type="match status" value="1"/>
</dbReference>
<organism evidence="1 2">
    <name type="scientific">Paraburkholderia caffeinitolerans</name>
    <dbReference type="NCBI Taxonomy" id="1723730"/>
    <lineage>
        <taxon>Bacteria</taxon>
        <taxon>Pseudomonadati</taxon>
        <taxon>Pseudomonadota</taxon>
        <taxon>Betaproteobacteria</taxon>
        <taxon>Burkholderiales</taxon>
        <taxon>Burkholderiaceae</taxon>
        <taxon>Paraburkholderia</taxon>
    </lineage>
</organism>
<dbReference type="SUPFAM" id="SSF51182">
    <property type="entry name" value="RmlC-like cupins"/>
    <property type="match status" value="1"/>
</dbReference>
<name>A0A6J5H7M2_9BURK</name>
<evidence type="ECO:0000313" key="1">
    <source>
        <dbReference type="EMBL" id="CAB3810387.1"/>
    </source>
</evidence>
<evidence type="ECO:0000313" key="2">
    <source>
        <dbReference type="Proteomes" id="UP000494119"/>
    </source>
</evidence>